<dbReference type="PANTHER" id="PTHR30086">
    <property type="entry name" value="ARGININE EXPORTER PROTEIN ARGO"/>
    <property type="match status" value="1"/>
</dbReference>
<evidence type="ECO:0000313" key="8">
    <source>
        <dbReference type="Proteomes" id="UP000295621"/>
    </source>
</evidence>
<comment type="subcellular location">
    <subcellularLocation>
        <location evidence="1">Cell membrane</location>
        <topology evidence="1">Multi-pass membrane protein</topology>
    </subcellularLocation>
</comment>
<evidence type="ECO:0000256" key="3">
    <source>
        <dbReference type="ARBA" id="ARBA00022692"/>
    </source>
</evidence>
<keyword evidence="5 6" id="KW-0472">Membrane</keyword>
<evidence type="ECO:0000256" key="6">
    <source>
        <dbReference type="SAM" id="Phobius"/>
    </source>
</evidence>
<gene>
    <name evidence="7" type="ORF">E1212_07350</name>
</gene>
<feature type="transmembrane region" description="Helical" evidence="6">
    <location>
        <begin position="54"/>
        <end position="83"/>
    </location>
</feature>
<dbReference type="OrthoDB" id="3530905at2"/>
<proteinExistence type="predicted"/>
<evidence type="ECO:0000256" key="4">
    <source>
        <dbReference type="ARBA" id="ARBA00022989"/>
    </source>
</evidence>
<dbReference type="GO" id="GO:0005886">
    <property type="term" value="C:plasma membrane"/>
    <property type="evidence" value="ECO:0007669"/>
    <property type="project" value="UniProtKB-SubCell"/>
</dbReference>
<dbReference type="PANTHER" id="PTHR30086:SF20">
    <property type="entry name" value="ARGININE EXPORTER PROTEIN ARGO-RELATED"/>
    <property type="match status" value="1"/>
</dbReference>
<organism evidence="7 8">
    <name type="scientific">Jiangella ureilytica</name>
    <dbReference type="NCBI Taxonomy" id="2530374"/>
    <lineage>
        <taxon>Bacteria</taxon>
        <taxon>Bacillati</taxon>
        <taxon>Actinomycetota</taxon>
        <taxon>Actinomycetes</taxon>
        <taxon>Jiangellales</taxon>
        <taxon>Jiangellaceae</taxon>
        <taxon>Jiangella</taxon>
    </lineage>
</organism>
<name>A0A4R4RVP8_9ACTN</name>
<dbReference type="PIRSF" id="PIRSF006324">
    <property type="entry name" value="LeuE"/>
    <property type="match status" value="1"/>
</dbReference>
<dbReference type="GO" id="GO:0015171">
    <property type="term" value="F:amino acid transmembrane transporter activity"/>
    <property type="evidence" value="ECO:0007669"/>
    <property type="project" value="TreeGrafter"/>
</dbReference>
<protein>
    <submittedName>
        <fullName evidence="7">LysE family translocator</fullName>
    </submittedName>
</protein>
<feature type="transmembrane region" description="Helical" evidence="6">
    <location>
        <begin position="158"/>
        <end position="177"/>
    </location>
</feature>
<evidence type="ECO:0000256" key="2">
    <source>
        <dbReference type="ARBA" id="ARBA00022475"/>
    </source>
</evidence>
<feature type="transmembrane region" description="Helical" evidence="6">
    <location>
        <begin position="125"/>
        <end position="146"/>
    </location>
</feature>
<evidence type="ECO:0000256" key="1">
    <source>
        <dbReference type="ARBA" id="ARBA00004651"/>
    </source>
</evidence>
<keyword evidence="4 6" id="KW-1133">Transmembrane helix</keyword>
<dbReference type="EMBL" id="SMKL01000012">
    <property type="protein sequence ID" value="TDC52952.1"/>
    <property type="molecule type" value="Genomic_DNA"/>
</dbReference>
<keyword evidence="8" id="KW-1185">Reference proteome</keyword>
<keyword evidence="2" id="KW-1003">Cell membrane</keyword>
<comment type="caution">
    <text evidence="7">The sequence shown here is derived from an EMBL/GenBank/DDBJ whole genome shotgun (WGS) entry which is preliminary data.</text>
</comment>
<dbReference type="InterPro" id="IPR001123">
    <property type="entry name" value="LeuE-type"/>
</dbReference>
<keyword evidence="3 6" id="KW-0812">Transmembrane</keyword>
<evidence type="ECO:0000313" key="7">
    <source>
        <dbReference type="EMBL" id="TDC52952.1"/>
    </source>
</evidence>
<accession>A0A4R4RVP8</accession>
<feature type="transmembrane region" description="Helical" evidence="6">
    <location>
        <begin position="198"/>
        <end position="216"/>
    </location>
</feature>
<dbReference type="Pfam" id="PF01810">
    <property type="entry name" value="LysE"/>
    <property type="match status" value="1"/>
</dbReference>
<dbReference type="Proteomes" id="UP000295621">
    <property type="component" value="Unassembled WGS sequence"/>
</dbReference>
<dbReference type="AlphaFoldDB" id="A0A4R4RVP8"/>
<evidence type="ECO:0000256" key="5">
    <source>
        <dbReference type="ARBA" id="ARBA00023136"/>
    </source>
</evidence>
<sequence>MTTFAIAALVLIMMPGPDQVLITRNALVGGTAGGLLTMLGGVLGLAVHASAAALGLSALLLTSATAFTAVKIVGAAYLLWLAIQALRSAARSLREPSSPTATADAGNASAAAASTRRSAYLRQGFLSNALNPKVALFFVTFLPQFLSTGSGSPRAEALLLSAIFAGLYLLWFGLYVAAVERLGRWLRRPRVRARIEQVTGVFLLTVAVRLATATAAH</sequence>
<dbReference type="RefSeq" id="WP_131980853.1">
    <property type="nucleotide sequence ID" value="NZ_SMKL01000012.1"/>
</dbReference>
<reference evidence="7 8" key="1">
    <citation type="submission" date="2019-02" db="EMBL/GenBank/DDBJ databases">
        <title>Draft genome sequences of novel Actinobacteria.</title>
        <authorList>
            <person name="Sahin N."/>
            <person name="Ay H."/>
            <person name="Saygin H."/>
        </authorList>
    </citation>
    <scope>NUCLEOTIDE SEQUENCE [LARGE SCALE GENOMIC DNA]</scope>
    <source>
        <strain evidence="7 8">KC603</strain>
    </source>
</reference>